<feature type="compositionally biased region" description="Basic and acidic residues" evidence="1">
    <location>
        <begin position="13"/>
        <end position="32"/>
    </location>
</feature>
<keyword evidence="3" id="KW-1185">Reference proteome</keyword>
<feature type="compositionally biased region" description="Low complexity" evidence="1">
    <location>
        <begin position="98"/>
        <end position="119"/>
    </location>
</feature>
<sequence>MSASASRNAINRSEVDAKKKQLRDIEEEEKRAAQSAKSSFLPPVLLGNMKRYFWSRKAKIRASAAKAFGDPSLDPDHVSNKKKIKSLARPKAVSAQQRPSSNNSLPRISSSNGSSQASRQKSHIVDHTKDFDLSFSAAEDTAKRRNRPKQRLN</sequence>
<dbReference type="EMBL" id="BNJQ01000021">
    <property type="protein sequence ID" value="GHP08608.1"/>
    <property type="molecule type" value="Genomic_DNA"/>
</dbReference>
<feature type="compositionally biased region" description="Low complexity" evidence="1">
    <location>
        <begin position="1"/>
        <end position="12"/>
    </location>
</feature>
<evidence type="ECO:0000256" key="1">
    <source>
        <dbReference type="SAM" id="MobiDB-lite"/>
    </source>
</evidence>
<evidence type="ECO:0000313" key="2">
    <source>
        <dbReference type="EMBL" id="GHP08608.1"/>
    </source>
</evidence>
<dbReference type="AlphaFoldDB" id="A0A830HNU8"/>
<organism evidence="2 3">
    <name type="scientific">Pycnococcus provasolii</name>
    <dbReference type="NCBI Taxonomy" id="41880"/>
    <lineage>
        <taxon>Eukaryota</taxon>
        <taxon>Viridiplantae</taxon>
        <taxon>Chlorophyta</taxon>
        <taxon>Pseudoscourfieldiophyceae</taxon>
        <taxon>Pseudoscourfieldiales</taxon>
        <taxon>Pycnococcaceae</taxon>
        <taxon>Pycnococcus</taxon>
    </lineage>
</organism>
<dbReference type="Proteomes" id="UP000660262">
    <property type="component" value="Unassembled WGS sequence"/>
</dbReference>
<gene>
    <name evidence="2" type="ORF">PPROV_000734500</name>
</gene>
<proteinExistence type="predicted"/>
<feature type="region of interest" description="Disordered" evidence="1">
    <location>
        <begin position="1"/>
        <end position="40"/>
    </location>
</feature>
<feature type="region of interest" description="Disordered" evidence="1">
    <location>
        <begin position="64"/>
        <end position="130"/>
    </location>
</feature>
<name>A0A830HNU8_9CHLO</name>
<comment type="caution">
    <text evidence="2">The sequence shown here is derived from an EMBL/GenBank/DDBJ whole genome shotgun (WGS) entry which is preliminary data.</text>
</comment>
<accession>A0A830HNU8</accession>
<reference evidence="2" key="1">
    <citation type="submission" date="2020-10" db="EMBL/GenBank/DDBJ databases">
        <title>Unveiling of a novel bifunctional photoreceptor, Dualchrome1, isolated from a cosmopolitan green alga.</title>
        <authorList>
            <person name="Suzuki S."/>
            <person name="Kawachi M."/>
        </authorList>
    </citation>
    <scope>NUCLEOTIDE SEQUENCE</scope>
    <source>
        <strain evidence="2">NIES 2893</strain>
    </source>
</reference>
<evidence type="ECO:0000313" key="3">
    <source>
        <dbReference type="Proteomes" id="UP000660262"/>
    </source>
</evidence>
<protein>
    <submittedName>
        <fullName evidence="2">Uncharacterized protein</fullName>
    </submittedName>
</protein>